<name>W2RU97_CYPE1</name>
<accession>W2RU97</accession>
<organism evidence="1 2">
    <name type="scientific">Cyphellophora europaea (strain CBS 101466)</name>
    <name type="common">Phialophora europaea</name>
    <dbReference type="NCBI Taxonomy" id="1220924"/>
    <lineage>
        <taxon>Eukaryota</taxon>
        <taxon>Fungi</taxon>
        <taxon>Dikarya</taxon>
        <taxon>Ascomycota</taxon>
        <taxon>Pezizomycotina</taxon>
        <taxon>Eurotiomycetes</taxon>
        <taxon>Chaetothyriomycetidae</taxon>
        <taxon>Chaetothyriales</taxon>
        <taxon>Cyphellophoraceae</taxon>
        <taxon>Cyphellophora</taxon>
    </lineage>
</organism>
<dbReference type="Proteomes" id="UP000030752">
    <property type="component" value="Unassembled WGS sequence"/>
</dbReference>
<reference evidence="1 2" key="1">
    <citation type="submission" date="2013-03" db="EMBL/GenBank/DDBJ databases">
        <title>The Genome Sequence of Phialophora europaea CBS 101466.</title>
        <authorList>
            <consortium name="The Broad Institute Genomics Platform"/>
            <person name="Cuomo C."/>
            <person name="de Hoog S."/>
            <person name="Gorbushina A."/>
            <person name="Walker B."/>
            <person name="Young S.K."/>
            <person name="Zeng Q."/>
            <person name="Gargeya S."/>
            <person name="Fitzgerald M."/>
            <person name="Haas B."/>
            <person name="Abouelleil A."/>
            <person name="Allen A.W."/>
            <person name="Alvarado L."/>
            <person name="Arachchi H.M."/>
            <person name="Berlin A.M."/>
            <person name="Chapman S.B."/>
            <person name="Gainer-Dewar J."/>
            <person name="Goldberg J."/>
            <person name="Griggs A."/>
            <person name="Gujja S."/>
            <person name="Hansen M."/>
            <person name="Howarth C."/>
            <person name="Imamovic A."/>
            <person name="Ireland A."/>
            <person name="Larimer J."/>
            <person name="McCowan C."/>
            <person name="Murphy C."/>
            <person name="Pearson M."/>
            <person name="Poon T.W."/>
            <person name="Priest M."/>
            <person name="Roberts A."/>
            <person name="Saif S."/>
            <person name="Shea T."/>
            <person name="Sisk P."/>
            <person name="Sykes S."/>
            <person name="Wortman J."/>
            <person name="Nusbaum C."/>
            <person name="Birren B."/>
        </authorList>
    </citation>
    <scope>NUCLEOTIDE SEQUENCE [LARGE SCALE GENOMIC DNA]</scope>
    <source>
        <strain evidence="1 2">CBS 101466</strain>
    </source>
</reference>
<dbReference type="HOGENOM" id="CLU_1948741_0_0_1"/>
<dbReference type="eggNOG" id="ENOG502S3K0">
    <property type="taxonomic scope" value="Eukaryota"/>
</dbReference>
<sequence length="129" mass="14631">MLYDWYTEKGPSHHVEPIIVDADDYMSDKKTVEELCKRVGLDSDAIIYTWPKASEEELNSMLPMEAKIKFTILGSDGVIPGRTAAGFDMAKAQQEWISQYGEDGAAEIKGLVERTMLDYENMRARKMAF</sequence>
<dbReference type="GeneID" id="19971700"/>
<dbReference type="AlphaFoldDB" id="W2RU97"/>
<gene>
    <name evidence="1" type="ORF">HMPREF1541_04361</name>
</gene>
<dbReference type="InParanoid" id="W2RU97"/>
<dbReference type="OrthoDB" id="3650366at2759"/>
<proteinExistence type="predicted"/>
<dbReference type="RefSeq" id="XP_008716929.1">
    <property type="nucleotide sequence ID" value="XM_008718707.1"/>
</dbReference>
<dbReference type="STRING" id="1220924.W2RU97"/>
<keyword evidence="2" id="KW-1185">Reference proteome</keyword>
<dbReference type="PANTHER" id="PTHR48312">
    <property type="match status" value="1"/>
</dbReference>
<dbReference type="VEuPathDB" id="FungiDB:HMPREF1541_04361"/>
<evidence type="ECO:0000313" key="1">
    <source>
        <dbReference type="EMBL" id="ETN40086.1"/>
    </source>
</evidence>
<evidence type="ECO:0000313" key="2">
    <source>
        <dbReference type="Proteomes" id="UP000030752"/>
    </source>
</evidence>
<dbReference type="PANTHER" id="PTHR48312:SF1">
    <property type="entry name" value="SULFOTRANSFERASE"/>
    <property type="match status" value="1"/>
</dbReference>
<protein>
    <submittedName>
        <fullName evidence="1">Uncharacterized protein</fullName>
    </submittedName>
</protein>
<dbReference type="EMBL" id="KB822720">
    <property type="protein sequence ID" value="ETN40086.1"/>
    <property type="molecule type" value="Genomic_DNA"/>
</dbReference>